<keyword evidence="1" id="KW-0732">Signal</keyword>
<evidence type="ECO:0000256" key="1">
    <source>
        <dbReference type="SAM" id="SignalP"/>
    </source>
</evidence>
<dbReference type="SUPFAM" id="SSF56935">
    <property type="entry name" value="Porins"/>
    <property type="match status" value="1"/>
</dbReference>
<dbReference type="EMBL" id="JACOGG010000010">
    <property type="protein sequence ID" value="MBC3935909.1"/>
    <property type="molecule type" value="Genomic_DNA"/>
</dbReference>
<dbReference type="RefSeq" id="WP_186881469.1">
    <property type="nucleotide sequence ID" value="NZ_JACOGG010000010.1"/>
</dbReference>
<name>A0A923I166_9BURK</name>
<evidence type="ECO:0000313" key="2">
    <source>
        <dbReference type="EMBL" id="MBC3935909.1"/>
    </source>
</evidence>
<accession>A0A923I166</accession>
<dbReference type="Proteomes" id="UP000612361">
    <property type="component" value="Unassembled WGS sequence"/>
</dbReference>
<sequence length="571" mass="60406">MRKKSRWIFAGLSVLMAGGASAFEFETGAVNGSVNSNVTAGIGIRTKSQSCALIGTPNVSDCGANVNTAQWANADNGNLNYKKGDLFTGYLSLTSEALLKVPEQNLKFLARGTAIFDPVAADTNTTRLSGDARGQMVHRATLLDFWGQKDFQVAGESAHIRLGNQVINWGESTFAAGGINATNAVDIQSLLIPGTQLKQALLPAPMISFASTLPAGLTTEAYLQFGWNANRFPAVGSFWSLSDNSGRGAVPAMSNPANFNEAGLDPTTAFPYTALRPGNKPQYGIRVGYTPAGTSLNLAAYYENYTDKNPVFGSIAGGTMGAAQYLKDRDLFGVSANFPIGDWAIGAELSYRPRDAVSMLGCFGAGGPADSNTNAAAGSCNWWKDSKKYQLIVNGQLQMSPTSHPTTLKLLGNAHSAVLTAELGYINYPGIDTGKTYPTTTSTGQAAYLIPAAGYFVWLTGQPNSVPAAKGTAKSAGYVIDFNWTYDGSVIPGWAVTPGVTFSNAFSGYTPNFAGNYMRGAKSANVYVALTQNPATWQAGLNYTAFFGGSNVNSQPYADRNFVGAYITRNF</sequence>
<evidence type="ECO:0000313" key="3">
    <source>
        <dbReference type="Proteomes" id="UP000612361"/>
    </source>
</evidence>
<proteinExistence type="predicted"/>
<comment type="caution">
    <text evidence="2">The sequence shown here is derived from an EMBL/GenBank/DDBJ whole genome shotgun (WGS) entry which is preliminary data.</text>
</comment>
<reference evidence="2" key="1">
    <citation type="submission" date="2020-08" db="EMBL/GenBank/DDBJ databases">
        <title>Novel species isolated from subtropical streams in China.</title>
        <authorList>
            <person name="Lu H."/>
        </authorList>
    </citation>
    <scope>NUCLEOTIDE SEQUENCE</scope>
    <source>
        <strain evidence="2">CY7W</strain>
    </source>
</reference>
<dbReference type="InterPro" id="IPR010727">
    <property type="entry name" value="DUF1302"/>
</dbReference>
<dbReference type="AlphaFoldDB" id="A0A923I166"/>
<dbReference type="Pfam" id="PF06980">
    <property type="entry name" value="DUF1302"/>
    <property type="match status" value="1"/>
</dbReference>
<keyword evidence="3" id="KW-1185">Reference proteome</keyword>
<gene>
    <name evidence="2" type="ORF">H8K47_11105</name>
</gene>
<feature type="signal peptide" evidence="1">
    <location>
        <begin position="1"/>
        <end position="22"/>
    </location>
</feature>
<protein>
    <submittedName>
        <fullName evidence="2">DUF1302 domain-containing protein</fullName>
    </submittedName>
</protein>
<feature type="chain" id="PRO_5037609571" evidence="1">
    <location>
        <begin position="23"/>
        <end position="571"/>
    </location>
</feature>
<organism evidence="2 3">
    <name type="scientific">Undibacterium rugosum</name>
    <dbReference type="NCBI Taxonomy" id="2762291"/>
    <lineage>
        <taxon>Bacteria</taxon>
        <taxon>Pseudomonadati</taxon>
        <taxon>Pseudomonadota</taxon>
        <taxon>Betaproteobacteria</taxon>
        <taxon>Burkholderiales</taxon>
        <taxon>Oxalobacteraceae</taxon>
        <taxon>Undibacterium</taxon>
    </lineage>
</organism>